<organism evidence="1 2">
    <name type="scientific">Candidatus Gottesmanbacteria bacterium CG11_big_fil_rev_8_21_14_0_20_37_11</name>
    <dbReference type="NCBI Taxonomy" id="1974575"/>
    <lineage>
        <taxon>Bacteria</taxon>
        <taxon>Candidatus Gottesmaniibacteriota</taxon>
    </lineage>
</organism>
<sequence length="319" mass="36664">MNKTYYYIGNGAYCYANSASMLLASISENIEPSLIEVLTGTSIGIAVELDKEKQSLSFDHSPTLLPDLGITKALDILGFTYQTKAFNKEEDFLLALDELKKDLTKSPAVIGPVVMGHLTYNPDHKHLMDADHFVLVYDIDDNFVYIHDPEKFPHVFLKFEQLKRAWQGEGISYKRGYYRYTFAPKRIESPSNEEIYSRAISFFKTIYKDGELMTDKKKVEIGGEAVRSYAKYIRERGLDDRERGHFVYFALPLGAKRALDYFKFFTPYSKRLADLKYKQSVIFGTAHTYATNKDWGQLAGEFEKLATVEEQFKNELLKS</sequence>
<accession>A0A2H0NIF7</accession>
<name>A0A2H0NIF7_9BACT</name>
<protein>
    <submittedName>
        <fullName evidence="1">Uncharacterized protein</fullName>
    </submittedName>
</protein>
<comment type="caution">
    <text evidence="1">The sequence shown here is derived from an EMBL/GenBank/DDBJ whole genome shotgun (WGS) entry which is preliminary data.</text>
</comment>
<reference evidence="1 2" key="1">
    <citation type="submission" date="2017-09" db="EMBL/GenBank/DDBJ databases">
        <title>Depth-based differentiation of microbial function through sediment-hosted aquifers and enrichment of novel symbionts in the deep terrestrial subsurface.</title>
        <authorList>
            <person name="Probst A.J."/>
            <person name="Ladd B."/>
            <person name="Jarett J.K."/>
            <person name="Geller-Mcgrath D.E."/>
            <person name="Sieber C.M."/>
            <person name="Emerson J.B."/>
            <person name="Anantharaman K."/>
            <person name="Thomas B.C."/>
            <person name="Malmstrom R."/>
            <person name="Stieglmeier M."/>
            <person name="Klingl A."/>
            <person name="Woyke T."/>
            <person name="Ryan C.M."/>
            <person name="Banfield J.F."/>
        </authorList>
    </citation>
    <scope>NUCLEOTIDE SEQUENCE [LARGE SCALE GENOMIC DNA]</scope>
    <source>
        <strain evidence="1">CG11_big_fil_rev_8_21_14_0_20_37_11</strain>
    </source>
</reference>
<gene>
    <name evidence="1" type="ORF">COV53_05660</name>
</gene>
<dbReference type="EMBL" id="PCWS01000128">
    <property type="protein sequence ID" value="PIR07936.1"/>
    <property type="molecule type" value="Genomic_DNA"/>
</dbReference>
<evidence type="ECO:0000313" key="2">
    <source>
        <dbReference type="Proteomes" id="UP000230707"/>
    </source>
</evidence>
<evidence type="ECO:0000313" key="1">
    <source>
        <dbReference type="EMBL" id="PIR07936.1"/>
    </source>
</evidence>
<dbReference type="Proteomes" id="UP000230707">
    <property type="component" value="Unassembled WGS sequence"/>
</dbReference>
<dbReference type="Gene3D" id="3.90.70.10">
    <property type="entry name" value="Cysteine proteinases"/>
    <property type="match status" value="1"/>
</dbReference>
<proteinExistence type="predicted"/>
<dbReference type="AlphaFoldDB" id="A0A2H0NIF7"/>